<feature type="domain" description="SPX" evidence="5">
    <location>
        <begin position="1"/>
        <end position="138"/>
    </location>
</feature>
<comment type="cofactor">
    <cofactor evidence="1">
        <name>Zn(2+)</name>
        <dbReference type="ChEBI" id="CHEBI:29105"/>
    </cofactor>
</comment>
<keyword evidence="3" id="KW-0378">Hydrolase</keyword>
<dbReference type="AlphaFoldDB" id="A0A7S3PPB1"/>
<keyword evidence="2" id="KW-0479">Metal-binding</keyword>
<evidence type="ECO:0000256" key="4">
    <source>
        <dbReference type="ARBA" id="ARBA00022833"/>
    </source>
</evidence>
<dbReference type="Gene3D" id="3.40.630.10">
    <property type="entry name" value="Zn peptidases"/>
    <property type="match status" value="1"/>
</dbReference>
<dbReference type="InterPro" id="IPR053138">
    <property type="entry name" value="N-alpha-Ac-DABA_deacetylase"/>
</dbReference>
<accession>A0A7S3PPB1</accession>
<evidence type="ECO:0000256" key="1">
    <source>
        <dbReference type="ARBA" id="ARBA00001947"/>
    </source>
</evidence>
<dbReference type="InterPro" id="IPR004331">
    <property type="entry name" value="SPX_dom"/>
</dbReference>
<dbReference type="GO" id="GO:0016788">
    <property type="term" value="F:hydrolase activity, acting on ester bonds"/>
    <property type="evidence" value="ECO:0007669"/>
    <property type="project" value="InterPro"/>
</dbReference>
<protein>
    <recommendedName>
        <fullName evidence="5">SPX domain-containing protein</fullName>
    </recommendedName>
</protein>
<evidence type="ECO:0000313" key="6">
    <source>
        <dbReference type="EMBL" id="CAE0445615.1"/>
    </source>
</evidence>
<dbReference type="PANTHER" id="PTHR37326">
    <property type="entry name" value="BLL3975 PROTEIN"/>
    <property type="match status" value="1"/>
</dbReference>
<evidence type="ECO:0000256" key="3">
    <source>
        <dbReference type="ARBA" id="ARBA00022801"/>
    </source>
</evidence>
<dbReference type="PROSITE" id="PS51382">
    <property type="entry name" value="SPX"/>
    <property type="match status" value="1"/>
</dbReference>
<keyword evidence="4" id="KW-0862">Zinc</keyword>
<evidence type="ECO:0000256" key="2">
    <source>
        <dbReference type="ARBA" id="ARBA00022723"/>
    </source>
</evidence>
<dbReference type="GO" id="GO:0046872">
    <property type="term" value="F:metal ion binding"/>
    <property type="evidence" value="ECO:0007669"/>
    <property type="project" value="UniProtKB-KW"/>
</dbReference>
<evidence type="ECO:0000259" key="5">
    <source>
        <dbReference type="PROSITE" id="PS51382"/>
    </source>
</evidence>
<sequence>MKFGKQLRREATLPWNEKYSDHYVDYKMLKQHIRSMIANESEAITNTPVHFRTLLLSELSKIDNCTRVRAKELGKRMDKANSLLQTGDQEKYSKILNVCKRHLLLLSTFVDINSAALRKIAKKFDKKVLGAKGAESMMHNGEITTMTAFIEVFLAKVLERFATKQGKFESDISEGLFKTASPHEEINEELLEELEIHEDIPVYNDLPLDALPSGEITTMFVSLIQNELSRTIDVPVLVAKGKIEGPVLGVTSTLHGNEVNGIPVISKLFREIDVESLRGTLVGVPVLNPPGFSRRQRAFLDGRDLNRIFPGKPAGTSSQTYCHMILEKFAKKFDYHLDLHTAGLGRVNSLYVRADMNNPITHQMAVLQQSQIILHNTAPDGSLRIASMALGIPSITVEIGNPLQIHQEFVECALSGVRATLDWLNMLPIYPSEKIEETSSRAKTTTCTRSYWVYAEHGGMLQVMPKINTWVSKGDVVAVVRDVFGNILVKYKAKEDSIVIGKSVNPICCAGERVVHLGVCDDEFGKKK</sequence>
<proteinExistence type="predicted"/>
<name>A0A7S3PPB1_9STRA</name>
<dbReference type="SUPFAM" id="SSF53187">
    <property type="entry name" value="Zn-dependent exopeptidases"/>
    <property type="match status" value="1"/>
</dbReference>
<dbReference type="EMBL" id="HBIN01020453">
    <property type="protein sequence ID" value="CAE0445615.1"/>
    <property type="molecule type" value="Transcribed_RNA"/>
</dbReference>
<dbReference type="CDD" id="cd06251">
    <property type="entry name" value="M14_ASTE_ASPA-like"/>
    <property type="match status" value="1"/>
</dbReference>
<organism evidence="6">
    <name type="scientific">Aplanochytrium stocchinoi</name>
    <dbReference type="NCBI Taxonomy" id="215587"/>
    <lineage>
        <taxon>Eukaryota</taxon>
        <taxon>Sar</taxon>
        <taxon>Stramenopiles</taxon>
        <taxon>Bigyra</taxon>
        <taxon>Labyrinthulomycetes</taxon>
        <taxon>Thraustochytrida</taxon>
        <taxon>Thraustochytriidae</taxon>
        <taxon>Aplanochytrium</taxon>
    </lineage>
</organism>
<dbReference type="PANTHER" id="PTHR37326:SF1">
    <property type="entry name" value="BLL3975 PROTEIN"/>
    <property type="match status" value="1"/>
</dbReference>
<reference evidence="6" key="1">
    <citation type="submission" date="2021-01" db="EMBL/GenBank/DDBJ databases">
        <authorList>
            <person name="Corre E."/>
            <person name="Pelletier E."/>
            <person name="Niang G."/>
            <person name="Scheremetjew M."/>
            <person name="Finn R."/>
            <person name="Kale V."/>
            <person name="Holt S."/>
            <person name="Cochrane G."/>
            <person name="Meng A."/>
            <person name="Brown T."/>
            <person name="Cohen L."/>
        </authorList>
    </citation>
    <scope>NUCLEOTIDE SEQUENCE</scope>
    <source>
        <strain evidence="6">GSBS06</strain>
    </source>
</reference>
<dbReference type="Pfam" id="PF24827">
    <property type="entry name" value="AstE_AspA_cat"/>
    <property type="match status" value="1"/>
</dbReference>
<dbReference type="InterPro" id="IPR055438">
    <property type="entry name" value="AstE_AspA_cat"/>
</dbReference>
<dbReference type="CDD" id="cd14447">
    <property type="entry name" value="SPX"/>
    <property type="match status" value="1"/>
</dbReference>
<gene>
    <name evidence="6" type="ORF">ASTO00021_LOCUS15624</name>
</gene>